<dbReference type="EnsemblPlants" id="AES59511">
    <property type="protein sequence ID" value="AES59511"/>
    <property type="gene ID" value="MTR_1g021200"/>
</dbReference>
<evidence type="ECO:0000313" key="1">
    <source>
        <dbReference type="EMBL" id="AES59511.1"/>
    </source>
</evidence>
<evidence type="ECO:0000313" key="3">
    <source>
        <dbReference type="Proteomes" id="UP000002051"/>
    </source>
</evidence>
<reference evidence="1 3" key="2">
    <citation type="journal article" date="2014" name="BMC Genomics">
        <title>An improved genome release (version Mt4.0) for the model legume Medicago truncatula.</title>
        <authorList>
            <person name="Tang H."/>
            <person name="Krishnakumar V."/>
            <person name="Bidwell S."/>
            <person name="Rosen B."/>
            <person name="Chan A."/>
            <person name="Zhou S."/>
            <person name="Gentzbittel L."/>
            <person name="Childs K.L."/>
            <person name="Yandell M."/>
            <person name="Gundlach H."/>
            <person name="Mayer K.F."/>
            <person name="Schwartz D.C."/>
            <person name="Town C.D."/>
        </authorList>
    </citation>
    <scope>GENOME REANNOTATION</scope>
    <source>
        <strain evidence="2 3">cv. Jemalong A17</strain>
    </source>
</reference>
<gene>
    <name evidence="1" type="ordered locus">MTR_1g021200</name>
</gene>
<reference evidence="1 3" key="1">
    <citation type="journal article" date="2011" name="Nature">
        <title>The Medicago genome provides insight into the evolution of rhizobial symbioses.</title>
        <authorList>
            <person name="Young N.D."/>
            <person name="Debelle F."/>
            <person name="Oldroyd G.E."/>
            <person name="Geurts R."/>
            <person name="Cannon S.B."/>
            <person name="Udvardi M.K."/>
            <person name="Benedito V.A."/>
            <person name="Mayer K.F."/>
            <person name="Gouzy J."/>
            <person name="Schoof H."/>
            <person name="Van de Peer Y."/>
            <person name="Proost S."/>
            <person name="Cook D.R."/>
            <person name="Meyers B.C."/>
            <person name="Spannagl M."/>
            <person name="Cheung F."/>
            <person name="De Mita S."/>
            <person name="Krishnakumar V."/>
            <person name="Gundlach H."/>
            <person name="Zhou S."/>
            <person name="Mudge J."/>
            <person name="Bharti A.K."/>
            <person name="Murray J.D."/>
            <person name="Naoumkina M.A."/>
            <person name="Rosen B."/>
            <person name="Silverstein K.A."/>
            <person name="Tang H."/>
            <person name="Rombauts S."/>
            <person name="Zhao P.X."/>
            <person name="Zhou P."/>
            <person name="Barbe V."/>
            <person name="Bardou P."/>
            <person name="Bechner M."/>
            <person name="Bellec A."/>
            <person name="Berger A."/>
            <person name="Berges H."/>
            <person name="Bidwell S."/>
            <person name="Bisseling T."/>
            <person name="Choisne N."/>
            <person name="Couloux A."/>
            <person name="Denny R."/>
            <person name="Deshpande S."/>
            <person name="Dai X."/>
            <person name="Doyle J.J."/>
            <person name="Dudez A.M."/>
            <person name="Farmer A.D."/>
            <person name="Fouteau S."/>
            <person name="Franken C."/>
            <person name="Gibelin C."/>
            <person name="Gish J."/>
            <person name="Goldstein S."/>
            <person name="Gonzalez A.J."/>
            <person name="Green P.J."/>
            <person name="Hallab A."/>
            <person name="Hartog M."/>
            <person name="Hua A."/>
            <person name="Humphray S.J."/>
            <person name="Jeong D.H."/>
            <person name="Jing Y."/>
            <person name="Jocker A."/>
            <person name="Kenton S.M."/>
            <person name="Kim D.J."/>
            <person name="Klee K."/>
            <person name="Lai H."/>
            <person name="Lang C."/>
            <person name="Lin S."/>
            <person name="Macmil S.L."/>
            <person name="Magdelenat G."/>
            <person name="Matthews L."/>
            <person name="McCorrison J."/>
            <person name="Monaghan E.L."/>
            <person name="Mun J.H."/>
            <person name="Najar F.Z."/>
            <person name="Nicholson C."/>
            <person name="Noirot C."/>
            <person name="O'Bleness M."/>
            <person name="Paule C.R."/>
            <person name="Poulain J."/>
            <person name="Prion F."/>
            <person name="Qin B."/>
            <person name="Qu C."/>
            <person name="Retzel E.F."/>
            <person name="Riddle C."/>
            <person name="Sallet E."/>
            <person name="Samain S."/>
            <person name="Samson N."/>
            <person name="Sanders I."/>
            <person name="Saurat O."/>
            <person name="Scarpelli C."/>
            <person name="Schiex T."/>
            <person name="Segurens B."/>
            <person name="Severin A.J."/>
            <person name="Sherrier D.J."/>
            <person name="Shi R."/>
            <person name="Sims S."/>
            <person name="Singer S.R."/>
            <person name="Sinharoy S."/>
            <person name="Sterck L."/>
            <person name="Viollet A."/>
            <person name="Wang B.B."/>
            <person name="Wang K."/>
            <person name="Wang M."/>
            <person name="Wang X."/>
            <person name="Warfsmann J."/>
            <person name="Weissenbach J."/>
            <person name="White D.D."/>
            <person name="White J.D."/>
            <person name="Wiley G.B."/>
            <person name="Wincker P."/>
            <person name="Xing Y."/>
            <person name="Yang L."/>
            <person name="Yao Z."/>
            <person name="Ying F."/>
            <person name="Zhai J."/>
            <person name="Zhou L."/>
            <person name="Zuber A."/>
            <person name="Denarie J."/>
            <person name="Dixon R.A."/>
            <person name="May G.D."/>
            <person name="Schwartz D.C."/>
            <person name="Rogers J."/>
            <person name="Quetier F."/>
            <person name="Town C.D."/>
            <person name="Roe B.A."/>
        </authorList>
    </citation>
    <scope>NUCLEOTIDE SEQUENCE [LARGE SCALE GENOMIC DNA]</scope>
    <source>
        <strain evidence="1">A17</strain>
        <strain evidence="2 3">cv. Jemalong A17</strain>
    </source>
</reference>
<organism evidence="1 3">
    <name type="scientific">Medicago truncatula</name>
    <name type="common">Barrel medic</name>
    <name type="synonym">Medicago tribuloides</name>
    <dbReference type="NCBI Taxonomy" id="3880"/>
    <lineage>
        <taxon>Eukaryota</taxon>
        <taxon>Viridiplantae</taxon>
        <taxon>Streptophyta</taxon>
        <taxon>Embryophyta</taxon>
        <taxon>Tracheophyta</taxon>
        <taxon>Spermatophyta</taxon>
        <taxon>Magnoliopsida</taxon>
        <taxon>eudicotyledons</taxon>
        <taxon>Gunneridae</taxon>
        <taxon>Pentapetalae</taxon>
        <taxon>rosids</taxon>
        <taxon>fabids</taxon>
        <taxon>Fabales</taxon>
        <taxon>Fabaceae</taxon>
        <taxon>Papilionoideae</taxon>
        <taxon>50 kb inversion clade</taxon>
        <taxon>NPAAA clade</taxon>
        <taxon>Hologalegina</taxon>
        <taxon>IRL clade</taxon>
        <taxon>Trifolieae</taxon>
        <taxon>Medicago</taxon>
    </lineage>
</organism>
<proteinExistence type="predicted"/>
<keyword evidence="3" id="KW-1185">Reference proteome</keyword>
<protein>
    <submittedName>
        <fullName evidence="1 2">Uncharacterized protein</fullName>
    </submittedName>
</protein>
<name>G7I4J4_MEDTR</name>
<sequence>MCQQETKWVGENAKELDSSVFNVYSPWIGLKEYPKVKFWKDLKGLIKDIP</sequence>
<dbReference type="HOGENOM" id="CLU_3127296_0_0_1"/>
<accession>G7I4J4</accession>
<dbReference type="AlphaFoldDB" id="G7I4J4"/>
<dbReference type="Proteomes" id="UP000002051">
    <property type="component" value="Unassembled WGS sequence"/>
</dbReference>
<dbReference type="EMBL" id="CM001217">
    <property type="protein sequence ID" value="AES59511.1"/>
    <property type="molecule type" value="Genomic_DNA"/>
</dbReference>
<reference evidence="2" key="3">
    <citation type="submission" date="2015-04" db="UniProtKB">
        <authorList>
            <consortium name="EnsemblPlants"/>
        </authorList>
    </citation>
    <scope>IDENTIFICATION</scope>
    <source>
        <strain evidence="2">cv. Jemalong A17</strain>
    </source>
</reference>
<evidence type="ECO:0000313" key="2">
    <source>
        <dbReference type="EnsemblPlants" id="AES59511"/>
    </source>
</evidence>
<dbReference type="PaxDb" id="3880-AES59511"/>